<dbReference type="Gene3D" id="3.40.50.2300">
    <property type="match status" value="1"/>
</dbReference>
<evidence type="ECO:0000313" key="4">
    <source>
        <dbReference type="EMBL" id="MDA0181356.1"/>
    </source>
</evidence>
<keyword evidence="2" id="KW-0597">Phosphoprotein</keyword>
<dbReference type="CDD" id="cd17535">
    <property type="entry name" value="REC_NarL-like"/>
    <property type="match status" value="1"/>
</dbReference>
<keyword evidence="1" id="KW-0238">DNA-binding</keyword>
<accession>A0A9X3S9D5</accession>
<feature type="domain" description="Response regulatory" evidence="3">
    <location>
        <begin position="11"/>
        <end position="127"/>
    </location>
</feature>
<dbReference type="Pfam" id="PF00072">
    <property type="entry name" value="Response_reg"/>
    <property type="match status" value="1"/>
</dbReference>
<evidence type="ECO:0000256" key="1">
    <source>
        <dbReference type="ARBA" id="ARBA00023125"/>
    </source>
</evidence>
<dbReference type="InterPro" id="IPR058245">
    <property type="entry name" value="NreC/VraR/RcsB-like_REC"/>
</dbReference>
<protein>
    <submittedName>
        <fullName evidence="4">Response regulator transcription factor</fullName>
    </submittedName>
</protein>
<dbReference type="AlphaFoldDB" id="A0A9X3S9D5"/>
<keyword evidence="5" id="KW-1185">Reference proteome</keyword>
<name>A0A9X3S9D5_9ACTN</name>
<reference evidence="4" key="1">
    <citation type="submission" date="2022-10" db="EMBL/GenBank/DDBJ databases">
        <title>The WGS of Solirubrobacter phytolaccae KCTC 29190.</title>
        <authorList>
            <person name="Jiang Z."/>
        </authorList>
    </citation>
    <scope>NUCLEOTIDE SEQUENCE</scope>
    <source>
        <strain evidence="4">KCTC 29190</strain>
    </source>
</reference>
<dbReference type="InterPro" id="IPR039420">
    <property type="entry name" value="WalR-like"/>
</dbReference>
<sequence length="130" mass="13656">MASSEAQPPVRVVAVDDLPAFRATAAALIASTPGFELVGTSADGESALRLVRETDPDLVLVDVRMPGIDGVAVATRLLAGDPTRVVVLASTLDQASLSRVARGCGAAAVICKHWLTPRLLHGLWVAHRRR</sequence>
<dbReference type="RefSeq" id="WP_270025671.1">
    <property type="nucleotide sequence ID" value="NZ_JAPDDP010000021.1"/>
</dbReference>
<evidence type="ECO:0000313" key="5">
    <source>
        <dbReference type="Proteomes" id="UP001147653"/>
    </source>
</evidence>
<dbReference type="InterPro" id="IPR011006">
    <property type="entry name" value="CheY-like_superfamily"/>
</dbReference>
<feature type="modified residue" description="4-aspartylphosphate" evidence="2">
    <location>
        <position position="62"/>
    </location>
</feature>
<gene>
    <name evidence="4" type="ORF">OJ997_13705</name>
</gene>
<dbReference type="Proteomes" id="UP001147653">
    <property type="component" value="Unassembled WGS sequence"/>
</dbReference>
<dbReference type="GO" id="GO:0003677">
    <property type="term" value="F:DNA binding"/>
    <property type="evidence" value="ECO:0007669"/>
    <property type="project" value="UniProtKB-KW"/>
</dbReference>
<dbReference type="InterPro" id="IPR001789">
    <property type="entry name" value="Sig_transdc_resp-reg_receiver"/>
</dbReference>
<evidence type="ECO:0000256" key="2">
    <source>
        <dbReference type="PROSITE-ProRule" id="PRU00169"/>
    </source>
</evidence>
<dbReference type="GO" id="GO:0000160">
    <property type="term" value="P:phosphorelay signal transduction system"/>
    <property type="evidence" value="ECO:0007669"/>
    <property type="project" value="InterPro"/>
</dbReference>
<organism evidence="4 5">
    <name type="scientific">Solirubrobacter phytolaccae</name>
    <dbReference type="NCBI Taxonomy" id="1404360"/>
    <lineage>
        <taxon>Bacteria</taxon>
        <taxon>Bacillati</taxon>
        <taxon>Actinomycetota</taxon>
        <taxon>Thermoleophilia</taxon>
        <taxon>Solirubrobacterales</taxon>
        <taxon>Solirubrobacteraceae</taxon>
        <taxon>Solirubrobacter</taxon>
    </lineage>
</organism>
<comment type="caution">
    <text evidence="4">The sequence shown here is derived from an EMBL/GenBank/DDBJ whole genome shotgun (WGS) entry which is preliminary data.</text>
</comment>
<dbReference type="PANTHER" id="PTHR43214:SF43">
    <property type="entry name" value="TWO-COMPONENT RESPONSE REGULATOR"/>
    <property type="match status" value="1"/>
</dbReference>
<dbReference type="PANTHER" id="PTHR43214">
    <property type="entry name" value="TWO-COMPONENT RESPONSE REGULATOR"/>
    <property type="match status" value="1"/>
</dbReference>
<proteinExistence type="predicted"/>
<dbReference type="EMBL" id="JAPDDP010000021">
    <property type="protein sequence ID" value="MDA0181356.1"/>
    <property type="molecule type" value="Genomic_DNA"/>
</dbReference>
<evidence type="ECO:0000259" key="3">
    <source>
        <dbReference type="PROSITE" id="PS50110"/>
    </source>
</evidence>
<dbReference type="SUPFAM" id="SSF52172">
    <property type="entry name" value="CheY-like"/>
    <property type="match status" value="1"/>
</dbReference>
<dbReference type="SMART" id="SM00448">
    <property type="entry name" value="REC"/>
    <property type="match status" value="1"/>
</dbReference>
<dbReference type="PROSITE" id="PS50110">
    <property type="entry name" value="RESPONSE_REGULATORY"/>
    <property type="match status" value="1"/>
</dbReference>